<name>A0A0A0L1P6_CUCSA</name>
<dbReference type="Proteomes" id="UP000029981">
    <property type="component" value="Chromosome 4"/>
</dbReference>
<organism evidence="3 4">
    <name type="scientific">Cucumis sativus</name>
    <name type="common">Cucumber</name>
    <dbReference type="NCBI Taxonomy" id="3659"/>
    <lineage>
        <taxon>Eukaryota</taxon>
        <taxon>Viridiplantae</taxon>
        <taxon>Streptophyta</taxon>
        <taxon>Embryophyta</taxon>
        <taxon>Tracheophyta</taxon>
        <taxon>Spermatophyta</taxon>
        <taxon>Magnoliopsida</taxon>
        <taxon>eudicotyledons</taxon>
        <taxon>Gunneridae</taxon>
        <taxon>Pentapetalae</taxon>
        <taxon>rosids</taxon>
        <taxon>fabids</taxon>
        <taxon>Cucurbitales</taxon>
        <taxon>Cucurbitaceae</taxon>
        <taxon>Benincaseae</taxon>
        <taxon>Cucumis</taxon>
    </lineage>
</organism>
<feature type="transmembrane region" description="Helical" evidence="2">
    <location>
        <begin position="76"/>
        <end position="97"/>
    </location>
</feature>
<dbReference type="Gramene" id="KGN54964">
    <property type="protein sequence ID" value="KGN54964"/>
    <property type="gene ID" value="Csa_4G617320"/>
</dbReference>
<feature type="region of interest" description="Disordered" evidence="1">
    <location>
        <begin position="135"/>
        <end position="155"/>
    </location>
</feature>
<feature type="compositionally biased region" description="Basic and acidic residues" evidence="1">
    <location>
        <begin position="135"/>
        <end position="147"/>
    </location>
</feature>
<evidence type="ECO:0000256" key="1">
    <source>
        <dbReference type="SAM" id="MobiDB-lite"/>
    </source>
</evidence>
<dbReference type="PANTHER" id="PTHR46158">
    <property type="entry name" value="OS02G0165000 PROTEIN"/>
    <property type="match status" value="1"/>
</dbReference>
<keyword evidence="2" id="KW-0812">Transmembrane</keyword>
<sequence>MDIPAKTTPNYNPVRDMGPRALAISLPFSCALGLLSSMTASTMASRAYIWAHACFQFAIIILFAHVYYAILNVNAVLSVFLSALTGLGLVISINSLLMEYLKWRRRRQLRPANQQTGTRSWPQLQQQLYDSNYHQQHEQRLEQERHQPHSQQQAIENQNMESLESADQEGTTILRQQLTEVPKPQLNL</sequence>
<dbReference type="STRING" id="3659.A0A0A0L1P6"/>
<evidence type="ECO:0000313" key="4">
    <source>
        <dbReference type="Proteomes" id="UP000029981"/>
    </source>
</evidence>
<keyword evidence="4" id="KW-1185">Reference proteome</keyword>
<gene>
    <name evidence="3" type="ORF">Csa_4G617320</name>
</gene>
<dbReference type="PANTHER" id="PTHR46158:SF2">
    <property type="entry name" value="OS02G0165000 PROTEIN"/>
    <property type="match status" value="1"/>
</dbReference>
<proteinExistence type="predicted"/>
<dbReference type="AlphaFoldDB" id="A0A0A0L1P6"/>
<reference evidence="3 4" key="2">
    <citation type="journal article" date="2009" name="PLoS ONE">
        <title>An integrated genetic and cytogenetic map of the cucumber genome.</title>
        <authorList>
            <person name="Ren Y."/>
            <person name="Zhang Z."/>
            <person name="Liu J."/>
            <person name="Staub J.E."/>
            <person name="Han Y."/>
            <person name="Cheng Z."/>
            <person name="Li X."/>
            <person name="Lu J."/>
            <person name="Miao H."/>
            <person name="Kang H."/>
            <person name="Xie B."/>
            <person name="Gu X."/>
            <person name="Wang X."/>
            <person name="Du Y."/>
            <person name="Jin W."/>
            <person name="Huang S."/>
        </authorList>
    </citation>
    <scope>NUCLEOTIDE SEQUENCE [LARGE SCALE GENOMIC DNA]</scope>
    <source>
        <strain evidence="4">cv. 9930</strain>
    </source>
</reference>
<protein>
    <submittedName>
        <fullName evidence="3">Uncharacterized protein</fullName>
    </submittedName>
</protein>
<keyword evidence="2" id="KW-0472">Membrane</keyword>
<keyword evidence="2" id="KW-1133">Transmembrane helix</keyword>
<accession>A0A0A0L1P6</accession>
<dbReference type="EMBL" id="CM002925">
    <property type="protein sequence ID" value="KGN54964.1"/>
    <property type="molecule type" value="Genomic_DNA"/>
</dbReference>
<feature type="transmembrane region" description="Helical" evidence="2">
    <location>
        <begin position="20"/>
        <end position="40"/>
    </location>
</feature>
<reference evidence="3 4" key="1">
    <citation type="journal article" date="2009" name="Nat. Genet.">
        <title>The genome of the cucumber, Cucumis sativus L.</title>
        <authorList>
            <person name="Huang S."/>
            <person name="Li R."/>
            <person name="Zhang Z."/>
            <person name="Li L."/>
            <person name="Gu X."/>
            <person name="Fan W."/>
            <person name="Lucas W.J."/>
            <person name="Wang X."/>
            <person name="Xie B."/>
            <person name="Ni P."/>
            <person name="Ren Y."/>
            <person name="Zhu H."/>
            <person name="Li J."/>
            <person name="Lin K."/>
            <person name="Jin W."/>
            <person name="Fei Z."/>
            <person name="Li G."/>
            <person name="Staub J."/>
            <person name="Kilian A."/>
            <person name="van der Vossen E.A."/>
            <person name="Wu Y."/>
            <person name="Guo J."/>
            <person name="He J."/>
            <person name="Jia Z."/>
            <person name="Ren Y."/>
            <person name="Tian G."/>
            <person name="Lu Y."/>
            <person name="Ruan J."/>
            <person name="Qian W."/>
            <person name="Wang M."/>
            <person name="Huang Q."/>
            <person name="Li B."/>
            <person name="Xuan Z."/>
            <person name="Cao J."/>
            <person name="Asan"/>
            <person name="Wu Z."/>
            <person name="Zhang J."/>
            <person name="Cai Q."/>
            <person name="Bai Y."/>
            <person name="Zhao B."/>
            <person name="Han Y."/>
            <person name="Li Y."/>
            <person name="Li X."/>
            <person name="Wang S."/>
            <person name="Shi Q."/>
            <person name="Liu S."/>
            <person name="Cho W.K."/>
            <person name="Kim J.Y."/>
            <person name="Xu Y."/>
            <person name="Heller-Uszynska K."/>
            <person name="Miao H."/>
            <person name="Cheng Z."/>
            <person name="Zhang S."/>
            <person name="Wu J."/>
            <person name="Yang Y."/>
            <person name="Kang H."/>
            <person name="Li M."/>
            <person name="Liang H."/>
            <person name="Ren X."/>
            <person name="Shi Z."/>
            <person name="Wen M."/>
            <person name="Jian M."/>
            <person name="Yang H."/>
            <person name="Zhang G."/>
            <person name="Yang Z."/>
            <person name="Chen R."/>
            <person name="Liu S."/>
            <person name="Li J."/>
            <person name="Ma L."/>
            <person name="Liu H."/>
            <person name="Zhou Y."/>
            <person name="Zhao J."/>
            <person name="Fang X."/>
            <person name="Li G."/>
            <person name="Fang L."/>
            <person name="Li Y."/>
            <person name="Liu D."/>
            <person name="Zheng H."/>
            <person name="Zhang Y."/>
            <person name="Qin N."/>
            <person name="Li Z."/>
            <person name="Yang G."/>
            <person name="Yang S."/>
            <person name="Bolund L."/>
            <person name="Kristiansen K."/>
            <person name="Zheng H."/>
            <person name="Li S."/>
            <person name="Zhang X."/>
            <person name="Yang H."/>
            <person name="Wang J."/>
            <person name="Sun R."/>
            <person name="Zhang B."/>
            <person name="Jiang S."/>
            <person name="Wang J."/>
            <person name="Du Y."/>
            <person name="Li S."/>
        </authorList>
    </citation>
    <scope>NUCLEOTIDE SEQUENCE [LARGE SCALE GENOMIC DNA]</scope>
    <source>
        <strain evidence="4">cv. 9930</strain>
    </source>
</reference>
<reference evidence="3 4" key="4">
    <citation type="journal article" date="2011" name="BMC Genomics">
        <title>RNA-Seq improves annotation of protein-coding genes in the cucumber genome.</title>
        <authorList>
            <person name="Li Z."/>
            <person name="Zhang Z."/>
            <person name="Yan P."/>
            <person name="Huang S."/>
            <person name="Fei Z."/>
            <person name="Lin K."/>
        </authorList>
    </citation>
    <scope>NUCLEOTIDE SEQUENCE [LARGE SCALE GENOMIC DNA]</scope>
    <source>
        <strain evidence="4">cv. 9930</strain>
    </source>
</reference>
<reference evidence="3 4" key="3">
    <citation type="journal article" date="2010" name="BMC Genomics">
        <title>Transcriptome sequencing and comparative analysis of cucumber flowers with different sex types.</title>
        <authorList>
            <person name="Guo S."/>
            <person name="Zheng Y."/>
            <person name="Joung J.G."/>
            <person name="Liu S."/>
            <person name="Zhang Z."/>
            <person name="Crasta O.R."/>
            <person name="Sobral B.W."/>
            <person name="Xu Y."/>
            <person name="Huang S."/>
            <person name="Fei Z."/>
        </authorList>
    </citation>
    <scope>NUCLEOTIDE SEQUENCE [LARGE SCALE GENOMIC DNA]</scope>
    <source>
        <strain evidence="4">cv. 9930</strain>
    </source>
</reference>
<evidence type="ECO:0000256" key="2">
    <source>
        <dbReference type="SAM" id="Phobius"/>
    </source>
</evidence>
<evidence type="ECO:0000313" key="3">
    <source>
        <dbReference type="EMBL" id="KGN54964.1"/>
    </source>
</evidence>
<feature type="transmembrane region" description="Helical" evidence="2">
    <location>
        <begin position="47"/>
        <end position="70"/>
    </location>
</feature>